<evidence type="ECO:0000256" key="3">
    <source>
        <dbReference type="ARBA" id="ARBA00022969"/>
    </source>
</evidence>
<feature type="compositionally biased region" description="Low complexity" evidence="8">
    <location>
        <begin position="432"/>
        <end position="443"/>
    </location>
</feature>
<evidence type="ECO:0000256" key="8">
    <source>
        <dbReference type="SAM" id="MobiDB-lite"/>
    </source>
</evidence>
<dbReference type="GeneID" id="28832193"/>
<keyword evidence="6" id="KW-0804">Transcription</keyword>
<reference evidence="9 10" key="1">
    <citation type="submission" date="2015-10" db="EMBL/GenBank/DDBJ databases">
        <title>Full genome of DAOMC 229536 Phialocephala scopiformis, a fungal endophyte of spruce producing the potent anti-insectan compound rugulosin.</title>
        <authorList>
            <consortium name="DOE Joint Genome Institute"/>
            <person name="Walker A.K."/>
            <person name="Frasz S.L."/>
            <person name="Seifert K.A."/>
            <person name="Miller J.D."/>
            <person name="Mondo S.J."/>
            <person name="Labutti K."/>
            <person name="Lipzen A."/>
            <person name="Dockter R."/>
            <person name="Kennedy M."/>
            <person name="Grigoriev I.V."/>
            <person name="Spatafora J.W."/>
        </authorList>
    </citation>
    <scope>NUCLEOTIDE SEQUENCE [LARGE SCALE GENOMIC DNA]</scope>
    <source>
        <strain evidence="9 10">CBS 120377</strain>
    </source>
</reference>
<organism evidence="9 10">
    <name type="scientific">Mollisia scopiformis</name>
    <name type="common">Conifer needle endophyte fungus</name>
    <name type="synonym">Phialocephala scopiformis</name>
    <dbReference type="NCBI Taxonomy" id="149040"/>
    <lineage>
        <taxon>Eukaryota</taxon>
        <taxon>Fungi</taxon>
        <taxon>Dikarya</taxon>
        <taxon>Ascomycota</taxon>
        <taxon>Pezizomycotina</taxon>
        <taxon>Leotiomycetes</taxon>
        <taxon>Helotiales</taxon>
        <taxon>Mollisiaceae</taxon>
        <taxon>Mollisia</taxon>
    </lineage>
</organism>
<dbReference type="PANTHER" id="PTHR22934:SF25">
    <property type="entry name" value="DEVELOPMENTAL REGULATORY PROTEIN WETA"/>
    <property type="match status" value="1"/>
</dbReference>
<dbReference type="GO" id="GO:0030435">
    <property type="term" value="P:sporulation resulting in formation of a cellular spore"/>
    <property type="evidence" value="ECO:0007669"/>
    <property type="project" value="UniProtKB-KW"/>
</dbReference>
<dbReference type="EMBL" id="KQ947413">
    <property type="protein sequence ID" value="KUJ18174.1"/>
    <property type="molecule type" value="Genomic_DNA"/>
</dbReference>
<evidence type="ECO:0000256" key="5">
    <source>
        <dbReference type="ARBA" id="ARBA00023159"/>
    </source>
</evidence>
<dbReference type="PANTHER" id="PTHR22934">
    <property type="entry name" value="PROTEIN ESC1/WETA-RELATED"/>
    <property type="match status" value="1"/>
</dbReference>
<proteinExistence type="inferred from homology"/>
<keyword evidence="5" id="KW-0010">Activator</keyword>
<evidence type="ECO:0000256" key="6">
    <source>
        <dbReference type="ARBA" id="ARBA00023163"/>
    </source>
</evidence>
<evidence type="ECO:0000313" key="9">
    <source>
        <dbReference type="EMBL" id="KUJ18174.1"/>
    </source>
</evidence>
<keyword evidence="3" id="KW-0749">Sporulation</keyword>
<dbReference type="OrthoDB" id="2575228at2759"/>
<gene>
    <name evidence="9" type="ORF">LY89DRAFT_781261</name>
</gene>
<dbReference type="STRING" id="149040.A0A194XDE3"/>
<dbReference type="RefSeq" id="XP_018072529.1">
    <property type="nucleotide sequence ID" value="XM_018222467.1"/>
</dbReference>
<protein>
    <recommendedName>
        <fullName evidence="2">Developmental regulatory protein wetA</fullName>
    </recommendedName>
</protein>
<sequence length="570" mass="62277">MSFSAVATYTTDKSADMFGQSGFEELGNDFFDQFITFEDSTPEYLLPDTFLERSISDQSGDLSLNSTDDEAKHGSHNTWRGEAWANTSAASLVIPGSQHFYSELTGRAAISDSELLSLDNINLESPLIPALSQTSLPPSPSPNATLATRRKNRIVESLSKSLKKATASLDKRLFRSPIRKSSSSPKMMRAAINKSSLELQLENFDFDLQANVLPISPPPSVKAPAAFQESDMMTPAKGKHLNGFAYRNPSNQQIDRTNLYDTPLSTPVLEAPSARRVNQQTPADATPYPITPQTQNAAPTLSQLPNPQEYPNINPNTMYPISDLESPLWYGHANTIPIAQPSPSGFHTNPQRATKTLAMQLQNDLAFTTNDLTLDPMTAGLGIQMPIAQQFIMGSPPIMQRGYFASPNPGPQPHRQQGQTQPLHHARHQHQRQGGNNSNNNNNRLPSYARQPQPPRHQSHSQSHNTPTRKPRRSPSSSPSPSSSGAIRKRKSSSTSPKTKTPGGGTVDFVNYTPSDSRKILTGVAPSGSSKTKARREKEALEKRRRLSQAAVRAVRAVGGSLEGLGEFIV</sequence>
<dbReference type="InterPro" id="IPR040112">
    <property type="entry name" value="WetA"/>
</dbReference>
<dbReference type="KEGG" id="psco:LY89DRAFT_781261"/>
<dbReference type="AlphaFoldDB" id="A0A194XDE3"/>
<comment type="similarity">
    <text evidence="1">Belongs to the wetA family.</text>
</comment>
<accession>A0A194XDE3</accession>
<dbReference type="Proteomes" id="UP000070700">
    <property type="component" value="Unassembled WGS sequence"/>
</dbReference>
<evidence type="ECO:0000256" key="4">
    <source>
        <dbReference type="ARBA" id="ARBA00023015"/>
    </source>
</evidence>
<keyword evidence="4" id="KW-0805">Transcription regulation</keyword>
<feature type="compositionally biased region" description="Low complexity" evidence="8">
    <location>
        <begin position="474"/>
        <end position="484"/>
    </location>
</feature>
<dbReference type="GO" id="GO:0048315">
    <property type="term" value="P:conidium formation"/>
    <property type="evidence" value="ECO:0007669"/>
    <property type="project" value="UniProtKB-KW"/>
</dbReference>
<name>A0A194XDE3_MOLSC</name>
<evidence type="ECO:0000313" key="10">
    <source>
        <dbReference type="Proteomes" id="UP000070700"/>
    </source>
</evidence>
<evidence type="ECO:0000256" key="2">
    <source>
        <dbReference type="ARBA" id="ARBA00015342"/>
    </source>
</evidence>
<keyword evidence="10" id="KW-1185">Reference proteome</keyword>
<evidence type="ECO:0000256" key="7">
    <source>
        <dbReference type="ARBA" id="ARBA00023321"/>
    </source>
</evidence>
<feature type="region of interest" description="Disordered" evidence="8">
    <location>
        <begin position="398"/>
        <end position="542"/>
    </location>
</feature>
<dbReference type="InParanoid" id="A0A194XDE3"/>
<keyword evidence="7" id="KW-0183">Conidiation</keyword>
<evidence type="ECO:0000256" key="1">
    <source>
        <dbReference type="ARBA" id="ARBA00008881"/>
    </source>
</evidence>